<protein>
    <submittedName>
        <fullName evidence="2">Uncharacterized protein</fullName>
    </submittedName>
</protein>
<sequence length="281" mass="29384">MSVCGAEQLGLALVLQVGMAVEDVRSSVLEHSSVLSPGPCPVTAPSPPLPTPTPVIAPDPPLVLTPGTLFAPRPTLPTPAPVIALSPHLPTPAPLAASSLPHIPPRLLPRLAHGVPLVQPPLSLRTPLARALLPRDVHPVCPRPRILRAPFPLRSGTRPLRQLQPGMGARGRARQRRRLLGKRSGSRDAPPVLEAAGREDVGEAAGAVRHAVAQCCARIRGRRGAGGGGPRDAPPAVLHAAGTDRHRREDVAAAAGGDRFLCAGRSGSWDQAYGGGEWRQR</sequence>
<accession>A0A4P9WFG5</accession>
<evidence type="ECO:0000256" key="1">
    <source>
        <dbReference type="SAM" id="MobiDB-lite"/>
    </source>
</evidence>
<reference evidence="3" key="1">
    <citation type="journal article" date="2018" name="Nat. Microbiol.">
        <title>Leveraging single-cell genomics to expand the fungal tree of life.</title>
        <authorList>
            <person name="Ahrendt S.R."/>
            <person name="Quandt C.A."/>
            <person name="Ciobanu D."/>
            <person name="Clum A."/>
            <person name="Salamov A."/>
            <person name="Andreopoulos B."/>
            <person name="Cheng J.F."/>
            <person name="Woyke T."/>
            <person name="Pelin A."/>
            <person name="Henrissat B."/>
            <person name="Reynolds N.K."/>
            <person name="Benny G.L."/>
            <person name="Smith M.E."/>
            <person name="James T.Y."/>
            <person name="Grigoriev I.V."/>
        </authorList>
    </citation>
    <scope>NUCLEOTIDE SEQUENCE [LARGE SCALE GENOMIC DNA]</scope>
</reference>
<feature type="region of interest" description="Disordered" evidence="1">
    <location>
        <begin position="155"/>
        <end position="194"/>
    </location>
</feature>
<feature type="compositionally biased region" description="Basic residues" evidence="1">
    <location>
        <begin position="171"/>
        <end position="181"/>
    </location>
</feature>
<proteinExistence type="predicted"/>
<gene>
    <name evidence="2" type="ORF">BDK51DRAFT_49023</name>
</gene>
<dbReference type="Proteomes" id="UP000269721">
    <property type="component" value="Unassembled WGS sequence"/>
</dbReference>
<dbReference type="EMBL" id="KZ995474">
    <property type="protein sequence ID" value="RKO90595.1"/>
    <property type="molecule type" value="Genomic_DNA"/>
</dbReference>
<name>A0A4P9WFG5_9FUNG</name>
<evidence type="ECO:0000313" key="3">
    <source>
        <dbReference type="Proteomes" id="UP000269721"/>
    </source>
</evidence>
<keyword evidence="3" id="KW-1185">Reference proteome</keyword>
<organism evidence="2 3">
    <name type="scientific">Blyttiomyces helicus</name>
    <dbReference type="NCBI Taxonomy" id="388810"/>
    <lineage>
        <taxon>Eukaryota</taxon>
        <taxon>Fungi</taxon>
        <taxon>Fungi incertae sedis</taxon>
        <taxon>Chytridiomycota</taxon>
        <taxon>Chytridiomycota incertae sedis</taxon>
        <taxon>Chytridiomycetes</taxon>
        <taxon>Chytridiomycetes incertae sedis</taxon>
        <taxon>Blyttiomyces</taxon>
    </lineage>
</organism>
<evidence type="ECO:0000313" key="2">
    <source>
        <dbReference type="EMBL" id="RKO90595.1"/>
    </source>
</evidence>
<dbReference type="AlphaFoldDB" id="A0A4P9WFG5"/>